<feature type="region of interest" description="Disordered" evidence="10">
    <location>
        <begin position="198"/>
        <end position="245"/>
    </location>
</feature>
<evidence type="ECO:0000256" key="4">
    <source>
        <dbReference type="ARBA" id="ARBA00023015"/>
    </source>
</evidence>
<gene>
    <name evidence="11" type="ORF">CGI_10014432</name>
</gene>
<dbReference type="EMBL" id="JH816847">
    <property type="protein sequence ID" value="EKC32197.1"/>
    <property type="molecule type" value="Genomic_DNA"/>
</dbReference>
<comment type="subcellular location">
    <subcellularLocation>
        <location evidence="1 9">Nucleus</location>
    </subcellularLocation>
</comment>
<dbReference type="FunCoup" id="K1Q6A8">
    <property type="interactions" value="2051"/>
</dbReference>
<organism evidence="11">
    <name type="scientific">Magallana gigas</name>
    <name type="common">Pacific oyster</name>
    <name type="synonym">Crassostrea gigas</name>
    <dbReference type="NCBI Taxonomy" id="29159"/>
    <lineage>
        <taxon>Eukaryota</taxon>
        <taxon>Metazoa</taxon>
        <taxon>Spiralia</taxon>
        <taxon>Lophotrochozoa</taxon>
        <taxon>Mollusca</taxon>
        <taxon>Bivalvia</taxon>
        <taxon>Autobranchia</taxon>
        <taxon>Pteriomorphia</taxon>
        <taxon>Ostreida</taxon>
        <taxon>Ostreoidea</taxon>
        <taxon>Ostreidae</taxon>
        <taxon>Magallana</taxon>
    </lineage>
</organism>
<evidence type="ECO:0000313" key="11">
    <source>
        <dbReference type="EMBL" id="EKC32197.1"/>
    </source>
</evidence>
<dbReference type="Pfam" id="PF04934">
    <property type="entry name" value="Med6"/>
    <property type="match status" value="1"/>
</dbReference>
<reference evidence="11" key="1">
    <citation type="journal article" date="2012" name="Nature">
        <title>The oyster genome reveals stress adaptation and complexity of shell formation.</title>
        <authorList>
            <person name="Zhang G."/>
            <person name="Fang X."/>
            <person name="Guo X."/>
            <person name="Li L."/>
            <person name="Luo R."/>
            <person name="Xu F."/>
            <person name="Yang P."/>
            <person name="Zhang L."/>
            <person name="Wang X."/>
            <person name="Qi H."/>
            <person name="Xiong Z."/>
            <person name="Que H."/>
            <person name="Xie Y."/>
            <person name="Holland P.W."/>
            <person name="Paps J."/>
            <person name="Zhu Y."/>
            <person name="Wu F."/>
            <person name="Chen Y."/>
            <person name="Wang J."/>
            <person name="Peng C."/>
            <person name="Meng J."/>
            <person name="Yang L."/>
            <person name="Liu J."/>
            <person name="Wen B."/>
            <person name="Zhang N."/>
            <person name="Huang Z."/>
            <person name="Zhu Q."/>
            <person name="Feng Y."/>
            <person name="Mount A."/>
            <person name="Hedgecock D."/>
            <person name="Xu Z."/>
            <person name="Liu Y."/>
            <person name="Domazet-Loso T."/>
            <person name="Du Y."/>
            <person name="Sun X."/>
            <person name="Zhang S."/>
            <person name="Liu B."/>
            <person name="Cheng P."/>
            <person name="Jiang X."/>
            <person name="Li J."/>
            <person name="Fan D."/>
            <person name="Wang W."/>
            <person name="Fu W."/>
            <person name="Wang T."/>
            <person name="Wang B."/>
            <person name="Zhang J."/>
            <person name="Peng Z."/>
            <person name="Li Y."/>
            <person name="Li N."/>
            <person name="Wang J."/>
            <person name="Chen M."/>
            <person name="He Y."/>
            <person name="Tan F."/>
            <person name="Song X."/>
            <person name="Zheng Q."/>
            <person name="Huang R."/>
            <person name="Yang H."/>
            <person name="Du X."/>
            <person name="Chen L."/>
            <person name="Yang M."/>
            <person name="Gaffney P.M."/>
            <person name="Wang S."/>
            <person name="Luo L."/>
            <person name="She Z."/>
            <person name="Ming Y."/>
            <person name="Huang W."/>
            <person name="Zhang S."/>
            <person name="Huang B."/>
            <person name="Zhang Y."/>
            <person name="Qu T."/>
            <person name="Ni P."/>
            <person name="Miao G."/>
            <person name="Wang J."/>
            <person name="Wang Q."/>
            <person name="Steinberg C.E."/>
            <person name="Wang H."/>
            <person name="Li N."/>
            <person name="Qian L."/>
            <person name="Zhang G."/>
            <person name="Li Y."/>
            <person name="Yang H."/>
            <person name="Liu X."/>
            <person name="Wang J."/>
            <person name="Yin Y."/>
            <person name="Wang J."/>
        </authorList>
    </citation>
    <scope>NUCLEOTIDE SEQUENCE [LARGE SCALE GENOMIC DNA]</scope>
    <source>
        <strain evidence="11">05x7-T-G4-1.051#20</strain>
    </source>
</reference>
<evidence type="ECO:0000256" key="9">
    <source>
        <dbReference type="PIRNR" id="PIRNR023869"/>
    </source>
</evidence>
<dbReference type="InterPro" id="IPR016820">
    <property type="entry name" value="Mediator_Med6_met/pln"/>
</dbReference>
<protein>
    <recommendedName>
        <fullName evidence="3 9">Mediator of RNA polymerase II transcription subunit 6</fullName>
    </recommendedName>
    <alternativeName>
        <fullName evidence="8 9">Mediator complex subunit 6</fullName>
    </alternativeName>
</protein>
<dbReference type="PIRSF" id="PIRSF023869">
    <property type="entry name" value="Mediator_MED6_meta/pln"/>
    <property type="match status" value="1"/>
</dbReference>
<dbReference type="Gene3D" id="3.10.450.580">
    <property type="entry name" value="Mediator complex, subunit Med6"/>
    <property type="match status" value="1"/>
</dbReference>
<keyword evidence="6 9" id="KW-0804">Transcription</keyword>
<accession>K1Q6A8</accession>
<dbReference type="InterPro" id="IPR038566">
    <property type="entry name" value="Mediator_Med6_sf"/>
</dbReference>
<proteinExistence type="inferred from homology"/>
<dbReference type="GO" id="GO:0003712">
    <property type="term" value="F:transcription coregulator activity"/>
    <property type="evidence" value="ECO:0007669"/>
    <property type="project" value="InterPro"/>
</dbReference>
<sequence>MTNYPIIQPKTKNPLLGMSWYDSAWVPLLNPTNVLDYFCERSNPFYDHMCNNQIIKSQRLSQEQLNNMVGIEYILLHVQEPILYVIRKQHRFSPTQVTPLADYYIVNGVVHLAPDLYSVINARLLNTVSSLQSAFDEAMSYSRYHPSKGYSWEFSEKEEPEKKESSDKKKKEEPSSFFQRQRVDNLLGELAKKFPPKVVQPIHTEVKEEPVKQEAVVKQEIKQEKPDDKANSIKPPPEKRAKLTR</sequence>
<dbReference type="GO" id="GO:0006357">
    <property type="term" value="P:regulation of transcription by RNA polymerase II"/>
    <property type="evidence" value="ECO:0007669"/>
    <property type="project" value="InterPro"/>
</dbReference>
<evidence type="ECO:0000256" key="10">
    <source>
        <dbReference type="SAM" id="MobiDB-lite"/>
    </source>
</evidence>
<evidence type="ECO:0000256" key="7">
    <source>
        <dbReference type="ARBA" id="ARBA00023242"/>
    </source>
</evidence>
<keyword evidence="7 9" id="KW-0539">Nucleus</keyword>
<evidence type="ECO:0000256" key="8">
    <source>
        <dbReference type="ARBA" id="ARBA00031259"/>
    </source>
</evidence>
<comment type="subunit">
    <text evidence="9">Component of the Mediator complex.</text>
</comment>
<comment type="function">
    <text evidence="9">Component of the Mediator complex, a coactivator involved in the regulated transcription of nearly all RNA polymerase II-dependent genes. Mediator functions as a bridge to convey information from gene-specific regulatory proteins to the basal RNA polymerase II transcription machinery. Mediator is recruited to promoters by direct interactions with regulatory proteins and serves as a scaffold for the assembly of a functional preinitiation complex with RNA polymerase II and the general transcription factors.</text>
</comment>
<dbReference type="PANTHER" id="PTHR13104">
    <property type="entry name" value="MED-6-RELATED"/>
    <property type="match status" value="1"/>
</dbReference>
<dbReference type="HOGENOM" id="CLU_077754_1_0_1"/>
<evidence type="ECO:0000256" key="6">
    <source>
        <dbReference type="ARBA" id="ARBA00023163"/>
    </source>
</evidence>
<evidence type="ECO:0000256" key="1">
    <source>
        <dbReference type="ARBA" id="ARBA00004123"/>
    </source>
</evidence>
<comment type="similarity">
    <text evidence="2 9">Belongs to the Mediator complex subunit 6 family.</text>
</comment>
<dbReference type="GO" id="GO:0016592">
    <property type="term" value="C:mediator complex"/>
    <property type="evidence" value="ECO:0007669"/>
    <property type="project" value="InterPro"/>
</dbReference>
<feature type="region of interest" description="Disordered" evidence="10">
    <location>
        <begin position="153"/>
        <end position="180"/>
    </location>
</feature>
<dbReference type="AlphaFoldDB" id="K1Q6A8"/>
<dbReference type="InParanoid" id="K1Q6A8"/>
<evidence type="ECO:0000256" key="2">
    <source>
        <dbReference type="ARBA" id="ARBA00007526"/>
    </source>
</evidence>
<keyword evidence="4 9" id="KW-0805">Transcription regulation</keyword>
<evidence type="ECO:0000256" key="3">
    <source>
        <dbReference type="ARBA" id="ARBA00020634"/>
    </source>
</evidence>
<evidence type="ECO:0000256" key="5">
    <source>
        <dbReference type="ARBA" id="ARBA00023159"/>
    </source>
</evidence>
<dbReference type="InterPro" id="IPR007018">
    <property type="entry name" value="Mediator_Med6"/>
</dbReference>
<name>K1Q6A8_MAGGI</name>
<feature type="compositionally biased region" description="Basic and acidic residues" evidence="10">
    <location>
        <begin position="204"/>
        <end position="245"/>
    </location>
</feature>
<feature type="compositionally biased region" description="Basic and acidic residues" evidence="10">
    <location>
        <begin position="154"/>
        <end position="174"/>
    </location>
</feature>
<keyword evidence="5 9" id="KW-0010">Activator</keyword>